<feature type="transmembrane region" description="Helical" evidence="2">
    <location>
        <begin position="83"/>
        <end position="115"/>
    </location>
</feature>
<keyword evidence="2" id="KW-1133">Transmembrane helix</keyword>
<sequence>MYIMSEKTFLVNLTQESPFPIGLTSNSPWEFYSFEPLTYIYFNISFVIIAYPLYRIVVGFFNWELNDKTPIKHFSDMLALVRYNFIVFVLGGYTATFNWITILSFYIAIFAYGLLAEIPFAKTSLPRWRYWPIGMWNLFITAFCAVLTMAGFHIYLAIGLMEKNKFREKDDIFIAWYLGCLSIPLILMILAYITKQEQNTRILTRCYLKVVRVFTRHHNYQPLPTNENEQTENQQQQTEDEERLIINPDPEPYREFASIHPHHWQIFYTLAFFTRFNHPVSQIAGGITLAIYTQGVGAYGPDNYLSEKIIIIQNAIPAES</sequence>
<name>A0A8H3KR49_9GLOM</name>
<organism evidence="3 4">
    <name type="scientific">Rhizophagus clarus</name>
    <dbReference type="NCBI Taxonomy" id="94130"/>
    <lineage>
        <taxon>Eukaryota</taxon>
        <taxon>Fungi</taxon>
        <taxon>Fungi incertae sedis</taxon>
        <taxon>Mucoromycota</taxon>
        <taxon>Glomeromycotina</taxon>
        <taxon>Glomeromycetes</taxon>
        <taxon>Glomerales</taxon>
        <taxon>Glomeraceae</taxon>
        <taxon>Rhizophagus</taxon>
    </lineage>
</organism>
<accession>A0A8H3KR49</accession>
<reference evidence="3" key="1">
    <citation type="submission" date="2019-10" db="EMBL/GenBank/DDBJ databases">
        <title>Conservation and host-specific expression of non-tandemly repeated heterogenous ribosome RNA gene in arbuscular mycorrhizal fungi.</title>
        <authorList>
            <person name="Maeda T."/>
            <person name="Kobayashi Y."/>
            <person name="Nakagawa T."/>
            <person name="Ezawa T."/>
            <person name="Yamaguchi K."/>
            <person name="Bino T."/>
            <person name="Nishimoto Y."/>
            <person name="Shigenobu S."/>
            <person name="Kawaguchi M."/>
        </authorList>
    </citation>
    <scope>NUCLEOTIDE SEQUENCE</scope>
    <source>
        <strain evidence="3">HR1</strain>
    </source>
</reference>
<keyword evidence="2" id="KW-0812">Transmembrane</keyword>
<dbReference type="OrthoDB" id="441660at2759"/>
<feature type="transmembrane region" description="Helical" evidence="2">
    <location>
        <begin position="135"/>
        <end position="160"/>
    </location>
</feature>
<gene>
    <name evidence="3" type="ORF">RCL2_000014500</name>
</gene>
<feature type="transmembrane region" description="Helical" evidence="2">
    <location>
        <begin position="39"/>
        <end position="63"/>
    </location>
</feature>
<feature type="compositionally biased region" description="Low complexity" evidence="1">
    <location>
        <begin position="225"/>
        <end position="237"/>
    </location>
</feature>
<dbReference type="Proteomes" id="UP000615446">
    <property type="component" value="Unassembled WGS sequence"/>
</dbReference>
<proteinExistence type="predicted"/>
<dbReference type="AlphaFoldDB" id="A0A8H3KR49"/>
<feature type="transmembrane region" description="Helical" evidence="2">
    <location>
        <begin position="172"/>
        <end position="193"/>
    </location>
</feature>
<evidence type="ECO:0000256" key="1">
    <source>
        <dbReference type="SAM" id="MobiDB-lite"/>
    </source>
</evidence>
<comment type="caution">
    <text evidence="3">The sequence shown here is derived from an EMBL/GenBank/DDBJ whole genome shotgun (WGS) entry which is preliminary data.</text>
</comment>
<evidence type="ECO:0000313" key="4">
    <source>
        <dbReference type="Proteomes" id="UP000615446"/>
    </source>
</evidence>
<dbReference type="EMBL" id="BLAL01000003">
    <property type="protein sequence ID" value="GES72585.1"/>
    <property type="molecule type" value="Genomic_DNA"/>
</dbReference>
<evidence type="ECO:0000313" key="3">
    <source>
        <dbReference type="EMBL" id="GES72585.1"/>
    </source>
</evidence>
<feature type="region of interest" description="Disordered" evidence="1">
    <location>
        <begin position="221"/>
        <end position="241"/>
    </location>
</feature>
<evidence type="ECO:0000256" key="2">
    <source>
        <dbReference type="SAM" id="Phobius"/>
    </source>
</evidence>
<protein>
    <submittedName>
        <fullName evidence="3">Uncharacterized protein</fullName>
    </submittedName>
</protein>
<keyword evidence="2" id="KW-0472">Membrane</keyword>